<dbReference type="GO" id="GO:0005886">
    <property type="term" value="C:plasma membrane"/>
    <property type="evidence" value="ECO:0007669"/>
    <property type="project" value="TreeGrafter"/>
</dbReference>
<feature type="transmembrane region" description="Helical" evidence="7">
    <location>
        <begin position="111"/>
        <end position="128"/>
    </location>
</feature>
<dbReference type="PANTHER" id="PTHR24186:SF56">
    <property type="entry name" value="PGG DOMAIN-CONTAINING PROTEIN"/>
    <property type="match status" value="1"/>
</dbReference>
<feature type="transmembrane region" description="Helical" evidence="7">
    <location>
        <begin position="167"/>
        <end position="188"/>
    </location>
</feature>
<dbReference type="InterPro" id="IPR026961">
    <property type="entry name" value="PGG_dom"/>
</dbReference>
<keyword evidence="5" id="KW-0040">ANK repeat</keyword>
<evidence type="ECO:0000313" key="10">
    <source>
        <dbReference type="Proteomes" id="UP001417504"/>
    </source>
</evidence>
<dbReference type="Pfam" id="PF13962">
    <property type="entry name" value="PGG"/>
    <property type="match status" value="1"/>
</dbReference>
<sequence>MGSCFYELELLNPMRLMLTLFDMNMKNLTALDILDVFLESSSVGDDIVMGQLLLRARALKSHDADTFRHDNLKGLTSMYRDRAHYLENVWKVFFEEISREIDNSSSETHNALMVVAVLIATVTFQAGVNPPGSFLQNSSQDNSKIETVAQKMYYPGDHAMTSHLSCYSLLLIFNTTGFLISIGIILLLTTRFPLKAWLRLAVVSLLSTYACSLCFVSPYQLWQFLHPLPLMQFILAFFLSMIIAWAFWWLKKFASLIMTRWNDK</sequence>
<evidence type="ECO:0000256" key="1">
    <source>
        <dbReference type="ARBA" id="ARBA00004141"/>
    </source>
</evidence>
<protein>
    <recommendedName>
        <fullName evidence="8">PGG domain-containing protein</fullName>
    </recommendedName>
</protein>
<feature type="transmembrane region" description="Helical" evidence="7">
    <location>
        <begin position="200"/>
        <end position="222"/>
    </location>
</feature>
<evidence type="ECO:0000259" key="8">
    <source>
        <dbReference type="Pfam" id="PF13962"/>
    </source>
</evidence>
<keyword evidence="6 7" id="KW-0472">Membrane</keyword>
<comment type="subcellular location">
    <subcellularLocation>
        <location evidence="1">Membrane</location>
        <topology evidence="1">Multi-pass membrane protein</topology>
    </subcellularLocation>
</comment>
<evidence type="ECO:0000256" key="3">
    <source>
        <dbReference type="ARBA" id="ARBA00022737"/>
    </source>
</evidence>
<evidence type="ECO:0000256" key="7">
    <source>
        <dbReference type="SAM" id="Phobius"/>
    </source>
</evidence>
<gene>
    <name evidence="9" type="ORF">Sjap_004602</name>
</gene>
<proteinExistence type="predicted"/>
<dbReference type="Proteomes" id="UP001417504">
    <property type="component" value="Unassembled WGS sequence"/>
</dbReference>
<dbReference type="PANTHER" id="PTHR24186">
    <property type="entry name" value="PROTEIN PHOSPHATASE 1 REGULATORY SUBUNIT"/>
    <property type="match status" value="1"/>
</dbReference>
<keyword evidence="10" id="KW-1185">Reference proteome</keyword>
<evidence type="ECO:0000256" key="2">
    <source>
        <dbReference type="ARBA" id="ARBA00022692"/>
    </source>
</evidence>
<keyword evidence="3" id="KW-0677">Repeat</keyword>
<accession>A0AAP0PJ85</accession>
<feature type="domain" description="PGG" evidence="8">
    <location>
        <begin position="106"/>
        <end position="209"/>
    </location>
</feature>
<comment type="caution">
    <text evidence="9">The sequence shown here is derived from an EMBL/GenBank/DDBJ whole genome shotgun (WGS) entry which is preliminary data.</text>
</comment>
<evidence type="ECO:0000256" key="4">
    <source>
        <dbReference type="ARBA" id="ARBA00022989"/>
    </source>
</evidence>
<reference evidence="9 10" key="1">
    <citation type="submission" date="2024-01" db="EMBL/GenBank/DDBJ databases">
        <title>Genome assemblies of Stephania.</title>
        <authorList>
            <person name="Yang L."/>
        </authorList>
    </citation>
    <scope>NUCLEOTIDE SEQUENCE [LARGE SCALE GENOMIC DNA]</scope>
    <source>
        <strain evidence="9">QJT</strain>
        <tissue evidence="9">Leaf</tissue>
    </source>
</reference>
<evidence type="ECO:0000313" key="9">
    <source>
        <dbReference type="EMBL" id="KAK9144699.1"/>
    </source>
</evidence>
<evidence type="ECO:0000256" key="6">
    <source>
        <dbReference type="ARBA" id="ARBA00023136"/>
    </source>
</evidence>
<organism evidence="9 10">
    <name type="scientific">Stephania japonica</name>
    <dbReference type="NCBI Taxonomy" id="461633"/>
    <lineage>
        <taxon>Eukaryota</taxon>
        <taxon>Viridiplantae</taxon>
        <taxon>Streptophyta</taxon>
        <taxon>Embryophyta</taxon>
        <taxon>Tracheophyta</taxon>
        <taxon>Spermatophyta</taxon>
        <taxon>Magnoliopsida</taxon>
        <taxon>Ranunculales</taxon>
        <taxon>Menispermaceae</taxon>
        <taxon>Menispermoideae</taxon>
        <taxon>Cissampelideae</taxon>
        <taxon>Stephania</taxon>
    </lineage>
</organism>
<dbReference type="EMBL" id="JBBNAE010000002">
    <property type="protein sequence ID" value="KAK9144699.1"/>
    <property type="molecule type" value="Genomic_DNA"/>
</dbReference>
<feature type="transmembrane region" description="Helical" evidence="7">
    <location>
        <begin position="228"/>
        <end position="250"/>
    </location>
</feature>
<dbReference type="AlphaFoldDB" id="A0AAP0PJ85"/>
<keyword evidence="2 7" id="KW-0812">Transmembrane</keyword>
<keyword evidence="4 7" id="KW-1133">Transmembrane helix</keyword>
<name>A0AAP0PJ85_9MAGN</name>
<evidence type="ECO:0000256" key="5">
    <source>
        <dbReference type="ARBA" id="ARBA00023043"/>
    </source>
</evidence>